<keyword evidence="2" id="KW-1185">Reference proteome</keyword>
<organism evidence="1 2">
    <name type="scientific">Dreissena polymorpha</name>
    <name type="common">Zebra mussel</name>
    <name type="synonym">Mytilus polymorpha</name>
    <dbReference type="NCBI Taxonomy" id="45954"/>
    <lineage>
        <taxon>Eukaryota</taxon>
        <taxon>Metazoa</taxon>
        <taxon>Spiralia</taxon>
        <taxon>Lophotrochozoa</taxon>
        <taxon>Mollusca</taxon>
        <taxon>Bivalvia</taxon>
        <taxon>Autobranchia</taxon>
        <taxon>Heteroconchia</taxon>
        <taxon>Euheterodonta</taxon>
        <taxon>Imparidentia</taxon>
        <taxon>Neoheterodontei</taxon>
        <taxon>Myida</taxon>
        <taxon>Dreissenoidea</taxon>
        <taxon>Dreissenidae</taxon>
        <taxon>Dreissena</taxon>
    </lineage>
</organism>
<reference evidence="1" key="1">
    <citation type="journal article" date="2019" name="bioRxiv">
        <title>The Genome of the Zebra Mussel, Dreissena polymorpha: A Resource for Invasive Species Research.</title>
        <authorList>
            <person name="McCartney M.A."/>
            <person name="Auch B."/>
            <person name="Kono T."/>
            <person name="Mallez S."/>
            <person name="Zhang Y."/>
            <person name="Obille A."/>
            <person name="Becker A."/>
            <person name="Abrahante J.E."/>
            <person name="Garbe J."/>
            <person name="Badalamenti J.P."/>
            <person name="Herman A."/>
            <person name="Mangelson H."/>
            <person name="Liachko I."/>
            <person name="Sullivan S."/>
            <person name="Sone E.D."/>
            <person name="Koren S."/>
            <person name="Silverstein K.A.T."/>
            <person name="Beckman K.B."/>
            <person name="Gohl D.M."/>
        </authorList>
    </citation>
    <scope>NUCLEOTIDE SEQUENCE</scope>
    <source>
        <strain evidence="1">Duluth1</strain>
        <tissue evidence="1">Whole animal</tissue>
    </source>
</reference>
<comment type="caution">
    <text evidence="1">The sequence shown here is derived from an EMBL/GenBank/DDBJ whole genome shotgun (WGS) entry which is preliminary data.</text>
</comment>
<dbReference type="EMBL" id="JAIWYP010000010">
    <property type="protein sequence ID" value="KAH3748027.1"/>
    <property type="molecule type" value="Genomic_DNA"/>
</dbReference>
<accession>A0A9D4DH77</accession>
<gene>
    <name evidence="1" type="ORF">DPMN_182464</name>
</gene>
<dbReference type="Proteomes" id="UP000828390">
    <property type="component" value="Unassembled WGS sequence"/>
</dbReference>
<protein>
    <submittedName>
        <fullName evidence="1">Uncharacterized protein</fullName>
    </submittedName>
</protein>
<evidence type="ECO:0000313" key="1">
    <source>
        <dbReference type="EMBL" id="KAH3748027.1"/>
    </source>
</evidence>
<evidence type="ECO:0000313" key="2">
    <source>
        <dbReference type="Proteomes" id="UP000828390"/>
    </source>
</evidence>
<proteinExistence type="predicted"/>
<name>A0A9D4DH77_DREPO</name>
<reference evidence="1" key="2">
    <citation type="submission" date="2020-11" db="EMBL/GenBank/DDBJ databases">
        <authorList>
            <person name="McCartney M.A."/>
            <person name="Auch B."/>
            <person name="Kono T."/>
            <person name="Mallez S."/>
            <person name="Becker A."/>
            <person name="Gohl D.M."/>
            <person name="Silverstein K.A.T."/>
            <person name="Koren S."/>
            <person name="Bechman K.B."/>
            <person name="Herman A."/>
            <person name="Abrahante J.E."/>
            <person name="Garbe J."/>
        </authorList>
    </citation>
    <scope>NUCLEOTIDE SEQUENCE</scope>
    <source>
        <strain evidence="1">Duluth1</strain>
        <tissue evidence="1">Whole animal</tissue>
    </source>
</reference>
<sequence length="92" mass="10457">MADLAVLRGKCLIQNTEQLCDYGIKNLQSPKSGVKRRVFKYLETIIRDTEIRFDPVDEIRSVHHVRVHGDEPGVVHVKAMACFSCEQCIIGM</sequence>
<dbReference type="AlphaFoldDB" id="A0A9D4DH77"/>